<dbReference type="SFLD" id="SFLDG00358">
    <property type="entry name" value="Main_(cytGST)"/>
    <property type="match status" value="1"/>
</dbReference>
<evidence type="ECO:0000256" key="2">
    <source>
        <dbReference type="ARBA" id="ARBA00022679"/>
    </source>
</evidence>
<organism evidence="5 6">
    <name type="scientific">Caballeronia mineralivorans PML1(12)</name>
    <dbReference type="NCBI Taxonomy" id="908627"/>
    <lineage>
        <taxon>Bacteria</taxon>
        <taxon>Pseudomonadati</taxon>
        <taxon>Pseudomonadota</taxon>
        <taxon>Betaproteobacteria</taxon>
        <taxon>Burkholderiales</taxon>
        <taxon>Burkholderiaceae</taxon>
        <taxon>Caballeronia</taxon>
    </lineage>
</organism>
<dbReference type="Pfam" id="PF13409">
    <property type="entry name" value="GST_N_2"/>
    <property type="match status" value="1"/>
</dbReference>
<feature type="domain" description="GST N-terminal" evidence="3">
    <location>
        <begin position="11"/>
        <end position="92"/>
    </location>
</feature>
<keyword evidence="6" id="KW-1185">Reference proteome</keyword>
<dbReference type="PROSITE" id="PS50405">
    <property type="entry name" value="GST_CTER"/>
    <property type="match status" value="1"/>
</dbReference>
<dbReference type="Pfam" id="PF00043">
    <property type="entry name" value="GST_C"/>
    <property type="match status" value="1"/>
</dbReference>
<dbReference type="CDD" id="cd03206">
    <property type="entry name" value="GST_C_7"/>
    <property type="match status" value="1"/>
</dbReference>
<dbReference type="InterPro" id="IPR004045">
    <property type="entry name" value="Glutathione_S-Trfase_N"/>
</dbReference>
<dbReference type="AlphaFoldDB" id="A0A0J1CT52"/>
<proteinExistence type="inferred from homology"/>
<dbReference type="SFLD" id="SFLDS00019">
    <property type="entry name" value="Glutathione_Transferase_(cytos"/>
    <property type="match status" value="1"/>
</dbReference>
<dbReference type="EMBL" id="AEJF01000143">
    <property type="protein sequence ID" value="KLU23792.1"/>
    <property type="molecule type" value="Genomic_DNA"/>
</dbReference>
<sequence>MPAPTPTKPLQPIRLHTTLLSGHGHRVKLFLTLLDLPFTTIELDMKTGGNRKPAHLALNPFGEVPVIEDGDIVVTDSNAILVYLARKYGDASWLPEDPFGAAAVQRWLSLAAGKIAYGPCAARLVTVFGAPRDYATAKRIAEDLFPIIDPEFRDKPFTVGQAPTIADIAAYTYIAHAPEGGISLEPYPHLRAWLKRVEALPRFLPMPVTKAGLLADAK</sequence>
<keyword evidence="2 5" id="KW-0808">Transferase</keyword>
<feature type="domain" description="GST C-terminal" evidence="4">
    <location>
        <begin position="97"/>
        <end position="218"/>
    </location>
</feature>
<dbReference type="InterPro" id="IPR036282">
    <property type="entry name" value="Glutathione-S-Trfase_C_sf"/>
</dbReference>
<comment type="similarity">
    <text evidence="1">Belongs to the GST superfamily.</text>
</comment>
<dbReference type="OrthoDB" id="9797500at2"/>
<dbReference type="InterPro" id="IPR040079">
    <property type="entry name" value="Glutathione_S-Trfase"/>
</dbReference>
<dbReference type="Gene3D" id="1.20.1050.10">
    <property type="match status" value="1"/>
</dbReference>
<dbReference type="InterPro" id="IPR036249">
    <property type="entry name" value="Thioredoxin-like_sf"/>
</dbReference>
<name>A0A0J1CT52_9BURK</name>
<dbReference type="Proteomes" id="UP000035963">
    <property type="component" value="Unassembled WGS sequence"/>
</dbReference>
<dbReference type="SFLD" id="SFLDG01151">
    <property type="entry name" value="Main.2:_Nu-like"/>
    <property type="match status" value="1"/>
</dbReference>
<evidence type="ECO:0000259" key="3">
    <source>
        <dbReference type="PROSITE" id="PS50404"/>
    </source>
</evidence>
<dbReference type="Gene3D" id="3.40.30.10">
    <property type="entry name" value="Glutaredoxin"/>
    <property type="match status" value="1"/>
</dbReference>
<dbReference type="CDD" id="cd03056">
    <property type="entry name" value="GST_N_4"/>
    <property type="match status" value="1"/>
</dbReference>
<dbReference type="FunFam" id="3.40.30.10:FF:000039">
    <property type="entry name" value="Glutathione S-transferase domain"/>
    <property type="match status" value="1"/>
</dbReference>
<dbReference type="PANTHER" id="PTHR44051">
    <property type="entry name" value="GLUTATHIONE S-TRANSFERASE-RELATED"/>
    <property type="match status" value="1"/>
</dbReference>
<protein>
    <submittedName>
        <fullName evidence="5">Glutathione S-transferase</fullName>
    </submittedName>
</protein>
<dbReference type="PANTHER" id="PTHR44051:SF2">
    <property type="entry name" value="HYPOTHETICAL GLUTATHIONE S-TRANSFERASE LIKE PROTEIN"/>
    <property type="match status" value="1"/>
</dbReference>
<dbReference type="InterPro" id="IPR004046">
    <property type="entry name" value="GST_C"/>
</dbReference>
<dbReference type="PATRIC" id="fig|908627.4.peg.5459"/>
<evidence type="ECO:0000313" key="5">
    <source>
        <dbReference type="EMBL" id="KLU23792.1"/>
    </source>
</evidence>
<evidence type="ECO:0000256" key="1">
    <source>
        <dbReference type="ARBA" id="ARBA00007409"/>
    </source>
</evidence>
<dbReference type="PROSITE" id="PS50404">
    <property type="entry name" value="GST_NTER"/>
    <property type="match status" value="1"/>
</dbReference>
<reference evidence="5 6" key="1">
    <citation type="journal article" date="2015" name="Genome Announc.">
        <title>Draft Genome Sequence of Burkholderia sp. Strain PML1(12), an Ectomycorrhizosphere-Inhabiting Bacterium with Effective Mineral-Weathering Ability.</title>
        <authorList>
            <person name="Uroz S."/>
            <person name="Oger P."/>
        </authorList>
    </citation>
    <scope>NUCLEOTIDE SEQUENCE [LARGE SCALE GENOMIC DNA]</scope>
    <source>
        <strain evidence="6">PML1(12)</strain>
    </source>
</reference>
<dbReference type="RefSeq" id="WP_047849276.1">
    <property type="nucleotide sequence ID" value="NZ_AEJF01000143.1"/>
</dbReference>
<dbReference type="SUPFAM" id="SSF47616">
    <property type="entry name" value="GST C-terminal domain-like"/>
    <property type="match status" value="1"/>
</dbReference>
<comment type="caution">
    <text evidence="5">The sequence shown here is derived from an EMBL/GenBank/DDBJ whole genome shotgun (WGS) entry which is preliminary data.</text>
</comment>
<dbReference type="InterPro" id="IPR010987">
    <property type="entry name" value="Glutathione-S-Trfase_C-like"/>
</dbReference>
<gene>
    <name evidence="5" type="ORF">EOS_24455</name>
</gene>
<evidence type="ECO:0000259" key="4">
    <source>
        <dbReference type="PROSITE" id="PS50405"/>
    </source>
</evidence>
<evidence type="ECO:0000313" key="6">
    <source>
        <dbReference type="Proteomes" id="UP000035963"/>
    </source>
</evidence>
<accession>A0A0J1CT52</accession>
<dbReference type="GO" id="GO:0016740">
    <property type="term" value="F:transferase activity"/>
    <property type="evidence" value="ECO:0007669"/>
    <property type="project" value="UniProtKB-KW"/>
</dbReference>
<dbReference type="SUPFAM" id="SSF52833">
    <property type="entry name" value="Thioredoxin-like"/>
    <property type="match status" value="1"/>
</dbReference>